<organism evidence="2 3">
    <name type="scientific">Hujiaoplasma nucleasis</name>
    <dbReference type="NCBI Taxonomy" id="2725268"/>
    <lineage>
        <taxon>Bacteria</taxon>
        <taxon>Bacillati</taxon>
        <taxon>Mycoplasmatota</taxon>
        <taxon>Mollicutes</taxon>
        <taxon>Candidatus Izemoplasmatales</taxon>
        <taxon>Hujiaoplasmataceae</taxon>
        <taxon>Hujiaoplasma</taxon>
    </lineage>
</organism>
<keyword evidence="1" id="KW-0472">Membrane</keyword>
<dbReference type="KEGG" id="tbk:HF295_00490"/>
<evidence type="ECO:0000256" key="1">
    <source>
        <dbReference type="SAM" id="Phobius"/>
    </source>
</evidence>
<feature type="transmembrane region" description="Helical" evidence="1">
    <location>
        <begin position="74"/>
        <end position="92"/>
    </location>
</feature>
<protein>
    <submittedName>
        <fullName evidence="2">Uncharacterized protein</fullName>
    </submittedName>
</protein>
<dbReference type="Proteomes" id="UP000512167">
    <property type="component" value="Chromosome"/>
</dbReference>
<sequence>MKKSIIKTILILLSVFFYIIANNFSRQFQFALVVKYILLFAAMIFVAYILIEWFSKIIIKEHKRTEPIQKGLKWIKLIAFSLILMLISSFQIDYIRQTEVPSIVACKYFDEYNNLIYQSMYYDVCPELNVSVHTSDTLEFSVYESKEVEFYDRLISENLNYHITINYEDNLITSIDSETSLVRTSDFEGELTYYKIDTHHIIENNYDGSFSRIEKYAYHVIETDYIENTYGGFFDFDSSDYKINEFTTAYNVSDDYYKISCTDSSNNTWCVSNSSFTISTEDESTKITQPSLMETVIKENESVSYRAPYSDNLYVEYGFTYNEEYDLYILTYDQPFQSLGDNYITLQEKDDRVFLYEDSALFNWASSDNTVYEISKESYGTKIIQYEYNEYEPFNKTLAYYKRTNNETMYNNEVMSKHISFNYFYLRDDEYRFEELFKLYSPSSMAYRNVIFSAPNYLKYYINKD</sequence>
<dbReference type="AlphaFoldDB" id="A0A7L6N2X8"/>
<keyword evidence="1" id="KW-0812">Transmembrane</keyword>
<evidence type="ECO:0000313" key="2">
    <source>
        <dbReference type="EMBL" id="QLY39415.1"/>
    </source>
</evidence>
<reference evidence="2 3" key="1">
    <citation type="submission" date="2020-04" db="EMBL/GenBank/DDBJ databases">
        <authorList>
            <person name="Zheng R.K."/>
            <person name="Sun C.M."/>
        </authorList>
    </citation>
    <scope>NUCLEOTIDE SEQUENCE [LARGE SCALE GENOMIC DNA]</scope>
    <source>
        <strain evidence="3">zrk29</strain>
    </source>
</reference>
<proteinExistence type="predicted"/>
<evidence type="ECO:0000313" key="3">
    <source>
        <dbReference type="Proteomes" id="UP000512167"/>
    </source>
</evidence>
<dbReference type="EMBL" id="CP051151">
    <property type="protein sequence ID" value="QLY39415.1"/>
    <property type="molecule type" value="Genomic_DNA"/>
</dbReference>
<gene>
    <name evidence="2" type="ORF">HF295_00490</name>
</gene>
<name>A0A7L6N2X8_9MOLU</name>
<feature type="transmembrane region" description="Helical" evidence="1">
    <location>
        <begin position="5"/>
        <end position="21"/>
    </location>
</feature>
<keyword evidence="1" id="KW-1133">Transmembrane helix</keyword>
<feature type="transmembrane region" description="Helical" evidence="1">
    <location>
        <begin position="33"/>
        <end position="54"/>
    </location>
</feature>
<dbReference type="RefSeq" id="WP_312031883.1">
    <property type="nucleotide sequence ID" value="NZ_CP051151.1"/>
</dbReference>
<accession>A0A7L6N2X8</accession>
<keyword evidence="3" id="KW-1185">Reference proteome</keyword>